<keyword evidence="1" id="KW-1133">Transmembrane helix</keyword>
<evidence type="ECO:0000313" key="2">
    <source>
        <dbReference type="EMBL" id="OAJ96238.1"/>
    </source>
</evidence>
<dbReference type="RefSeq" id="WP_054963011.1">
    <property type="nucleotide sequence ID" value="NZ_LLEI02000006.1"/>
</dbReference>
<feature type="transmembrane region" description="Helical" evidence="1">
    <location>
        <begin position="46"/>
        <end position="63"/>
    </location>
</feature>
<accession>A0A177Y5V3</accession>
<dbReference type="EMBL" id="LLEI02000006">
    <property type="protein sequence ID" value="OAJ96238.1"/>
    <property type="molecule type" value="Genomic_DNA"/>
</dbReference>
<evidence type="ECO:0000256" key="1">
    <source>
        <dbReference type="SAM" id="Phobius"/>
    </source>
</evidence>
<keyword evidence="1" id="KW-0472">Membrane</keyword>
<gene>
    <name evidence="2" type="ORF">APB76_00275</name>
</gene>
<protein>
    <submittedName>
        <fullName evidence="2">Uncharacterized protein</fullName>
    </submittedName>
</protein>
<proteinExistence type="predicted"/>
<name>A0A177Y5V3_9VIBR</name>
<evidence type="ECO:0000313" key="3">
    <source>
        <dbReference type="Proteomes" id="UP000078406"/>
    </source>
</evidence>
<dbReference type="Proteomes" id="UP000078406">
    <property type="component" value="Unassembled WGS sequence"/>
</dbReference>
<dbReference type="AlphaFoldDB" id="A0A177Y5V3"/>
<keyword evidence="1" id="KW-0812">Transmembrane</keyword>
<reference evidence="2 3" key="1">
    <citation type="journal article" date="2016" name="Syst. Appl. Microbiol.">
        <title>Vibrio bivalvicida sp. nov., a novel larval pathogen for bivalve molluscs reared in a hatchery.</title>
        <authorList>
            <person name="Dubert J."/>
            <person name="Romalde J.L."/>
            <person name="Prado S."/>
            <person name="Barja J.L."/>
        </authorList>
    </citation>
    <scope>NUCLEOTIDE SEQUENCE [LARGE SCALE GENOMIC DNA]</scope>
    <source>
        <strain evidence="2 3">605</strain>
    </source>
</reference>
<sequence length="95" mass="10885">MGYDTPMAISNYLGVFLVILITYPFVLVTVNIAVYSPKKRKRVTKWLNIISATVALILMALHMQTEVIYGKELIEKYYRDNPQAMQTQPENSTTL</sequence>
<organism evidence="2 3">
    <name type="scientific">Vibrio bivalvicida</name>
    <dbReference type="NCBI Taxonomy" id="1276888"/>
    <lineage>
        <taxon>Bacteria</taxon>
        <taxon>Pseudomonadati</taxon>
        <taxon>Pseudomonadota</taxon>
        <taxon>Gammaproteobacteria</taxon>
        <taxon>Vibrionales</taxon>
        <taxon>Vibrionaceae</taxon>
        <taxon>Vibrio</taxon>
        <taxon>Vibrio oreintalis group</taxon>
    </lineage>
</organism>
<feature type="transmembrane region" description="Helical" evidence="1">
    <location>
        <begin position="12"/>
        <end position="34"/>
    </location>
</feature>
<comment type="caution">
    <text evidence="2">The sequence shown here is derived from an EMBL/GenBank/DDBJ whole genome shotgun (WGS) entry which is preliminary data.</text>
</comment>